<name>A0AAJ5W9N5_9SPHI</name>
<dbReference type="AlphaFoldDB" id="A0AAJ5W9N5"/>
<evidence type="ECO:0000313" key="2">
    <source>
        <dbReference type="Proteomes" id="UP001214530"/>
    </source>
</evidence>
<reference evidence="1" key="1">
    <citation type="submission" date="2023-03" db="EMBL/GenBank/DDBJ databases">
        <title>Andean soil-derived lignocellulolytic bacterial consortium as a source of novel taxa and putative plastic-active enzymes.</title>
        <authorList>
            <person name="Diaz-Garcia L."/>
            <person name="Chuvochina M."/>
            <person name="Feuerriegel G."/>
            <person name="Bunk B."/>
            <person name="Sproer C."/>
            <person name="Streit W.R."/>
            <person name="Rodriguez L.M."/>
            <person name="Overmann J."/>
            <person name="Jimenez D.J."/>
        </authorList>
    </citation>
    <scope>NUCLEOTIDE SEQUENCE</scope>
    <source>
        <strain evidence="1">MAG 3858</strain>
    </source>
</reference>
<accession>A0AAJ5W9N5</accession>
<evidence type="ECO:0000313" key="1">
    <source>
        <dbReference type="EMBL" id="WEK20484.1"/>
    </source>
</evidence>
<organism evidence="1 2">
    <name type="scientific">Candidatus Pedobacter colombiensis</name>
    <dbReference type="NCBI Taxonomy" id="3121371"/>
    <lineage>
        <taxon>Bacteria</taxon>
        <taxon>Pseudomonadati</taxon>
        <taxon>Bacteroidota</taxon>
        <taxon>Sphingobacteriia</taxon>
        <taxon>Sphingobacteriales</taxon>
        <taxon>Sphingobacteriaceae</taxon>
        <taxon>Pedobacter</taxon>
    </lineage>
</organism>
<protein>
    <submittedName>
        <fullName evidence="1">Uncharacterized protein</fullName>
    </submittedName>
</protein>
<proteinExistence type="predicted"/>
<dbReference type="EMBL" id="CP119313">
    <property type="protein sequence ID" value="WEK20484.1"/>
    <property type="molecule type" value="Genomic_DNA"/>
</dbReference>
<dbReference type="Proteomes" id="UP001214530">
    <property type="component" value="Chromosome"/>
</dbReference>
<gene>
    <name evidence="1" type="ORF">P0Y49_04950</name>
</gene>
<sequence length="188" mass="22676">MMENFNVSEKYRKYLIELQFESLNVYTVWGTDMKDDEIDKLLVKKDKLIAYKNIDVVTKSLKEVRHPFLDSENFNNWVIEEGFRKVYNVNDFRLLSNFSLHMLIDRSIYLEILNCINLVQDFFTQIEDGALDSFFETRSIIDLKDFIYNNYFWKKEDTSIKFEDLNGPVVVRQVKELYNVFFKHIQIM</sequence>